<name>A0A7S4K4B8_9STRA</name>
<protein>
    <recommendedName>
        <fullName evidence="3">DUF445 domain-containing protein</fullName>
    </recommendedName>
</protein>
<reference evidence="2" key="1">
    <citation type="submission" date="2021-01" db="EMBL/GenBank/DDBJ databases">
        <authorList>
            <person name="Corre E."/>
            <person name="Pelletier E."/>
            <person name="Niang G."/>
            <person name="Scheremetjew M."/>
            <person name="Finn R."/>
            <person name="Kale V."/>
            <person name="Holt S."/>
            <person name="Cochrane G."/>
            <person name="Meng A."/>
            <person name="Brown T."/>
            <person name="Cohen L."/>
        </authorList>
    </citation>
    <scope>NUCLEOTIDE SEQUENCE</scope>
    <source>
        <strain evidence="2">Isolate 1302-5</strain>
    </source>
</reference>
<feature type="transmembrane region" description="Helical" evidence="1">
    <location>
        <begin position="432"/>
        <end position="454"/>
    </location>
</feature>
<feature type="transmembrane region" description="Helical" evidence="1">
    <location>
        <begin position="264"/>
        <end position="284"/>
    </location>
</feature>
<proteinExistence type="predicted"/>
<dbReference type="AlphaFoldDB" id="A0A7S4K4B8"/>
<keyword evidence="1" id="KW-0812">Transmembrane</keyword>
<feature type="transmembrane region" description="Helical" evidence="1">
    <location>
        <begin position="13"/>
        <end position="32"/>
    </location>
</feature>
<feature type="transmembrane region" description="Helical" evidence="1">
    <location>
        <begin position="240"/>
        <end position="258"/>
    </location>
</feature>
<keyword evidence="1" id="KW-1133">Transmembrane helix</keyword>
<dbReference type="PANTHER" id="PTHR35791:SF1">
    <property type="entry name" value="UPF0754 MEMBRANE PROTEIN YHEB"/>
    <property type="match status" value="1"/>
</dbReference>
<evidence type="ECO:0000313" key="2">
    <source>
        <dbReference type="EMBL" id="CAE2283373.1"/>
    </source>
</evidence>
<accession>A0A7S4K4B8</accession>
<dbReference type="PANTHER" id="PTHR35791">
    <property type="entry name" value="UPF0754 MEMBRANE PROTEIN YHEB"/>
    <property type="match status" value="1"/>
</dbReference>
<evidence type="ECO:0008006" key="3">
    <source>
        <dbReference type="Google" id="ProtNLM"/>
    </source>
</evidence>
<keyword evidence="1" id="KW-0472">Membrane</keyword>
<sequence>MGFNVGCYEWWEYFIMPFMAGIVGWFTNVLALEMTFRPIEFFGIELFRIRNQPWGLFGWQGIIPTKAEKMASICFDLMTTKLLDIHEIFSRLRPEKFSEVMEDGVLLLMDSIINEVANEYMPTAWQKLPQDVKDEIVIMGDKASSEFLTAFMSDMQEHVDDVLVSAIIPAQVPVLFYVFAACSELVSRMQKFANNSYKYSKNLQDIKQMTVAACVKNKPLVNKIFQECGDKEFNFIRRSGFYFGFMFGCCQMVIWFFYDGSWILPVFGFLVGWTTNWLALKVIFRPLEPKKFGCITVHGIFLKRQMEVSETFARVNCVEILHTKAIWDAILTGPLSMNFYAMLRAHTIVFTENMIGGLKPVAIAAMGAKTFARMKEDIATKIAQKLPTIIDQSYEYMTEALDMENTIREKMQALSFSEFEGVLHPAFEEDEIILIFVGGVLGCLVGIIQLFALFGTGSSNCG</sequence>
<gene>
    <name evidence="2" type="ORF">OAUR00152_LOCUS38928</name>
</gene>
<evidence type="ECO:0000256" key="1">
    <source>
        <dbReference type="SAM" id="Phobius"/>
    </source>
</evidence>
<organism evidence="2">
    <name type="scientific">Odontella aurita</name>
    <dbReference type="NCBI Taxonomy" id="265563"/>
    <lineage>
        <taxon>Eukaryota</taxon>
        <taxon>Sar</taxon>
        <taxon>Stramenopiles</taxon>
        <taxon>Ochrophyta</taxon>
        <taxon>Bacillariophyta</taxon>
        <taxon>Mediophyceae</taxon>
        <taxon>Biddulphiophycidae</taxon>
        <taxon>Eupodiscales</taxon>
        <taxon>Odontellaceae</taxon>
        <taxon>Odontella</taxon>
    </lineage>
</organism>
<dbReference type="EMBL" id="HBKQ01056925">
    <property type="protein sequence ID" value="CAE2283373.1"/>
    <property type="molecule type" value="Transcribed_RNA"/>
</dbReference>